<dbReference type="InterPro" id="IPR009049">
    <property type="entry name" value="Argininosuccinate_lyase"/>
</dbReference>
<evidence type="ECO:0000259" key="7">
    <source>
        <dbReference type="Pfam" id="PF00206"/>
    </source>
</evidence>
<dbReference type="GO" id="GO:0005829">
    <property type="term" value="C:cytosol"/>
    <property type="evidence" value="ECO:0007669"/>
    <property type="project" value="TreeGrafter"/>
</dbReference>
<comment type="subcellular location">
    <subcellularLocation>
        <location evidence="6">Cytoplasm</location>
    </subcellularLocation>
</comment>
<dbReference type="EMBL" id="DQ104097">
    <property type="protein sequence ID" value="AAZ80811.1"/>
    <property type="molecule type" value="Genomic_DNA"/>
</dbReference>
<dbReference type="Gene3D" id="1.10.40.30">
    <property type="entry name" value="Fumarase/aspartase (C-terminal domain)"/>
    <property type="match status" value="1"/>
</dbReference>
<dbReference type="InterPro" id="IPR022761">
    <property type="entry name" value="Fumarate_lyase_N"/>
</dbReference>
<gene>
    <name evidence="9" type="primary">icl</name>
    <name evidence="6" type="synonym">argH</name>
</gene>
<keyword evidence="4 6" id="KW-0055">Arginine biosynthesis</keyword>
<comment type="similarity">
    <text evidence="6">Belongs to the lyase 1 family. Argininosuccinate lyase subfamily.</text>
</comment>
<dbReference type="AlphaFoldDB" id="Q1L4A5"/>
<reference evidence="9" key="1">
    <citation type="submission" date="2005-06" db="EMBL/GenBank/DDBJ databases">
        <authorList>
            <person name="Baeuerle B."/>
            <person name="Cokesa Z."/>
            <person name="Rieger P.-G."/>
        </authorList>
    </citation>
    <scope>NUCLEOTIDE SEQUENCE</scope>
    <source>
        <strain evidence="9">BY6</strain>
    </source>
</reference>
<dbReference type="EC" id="4.3.2.1" evidence="3 6"/>
<dbReference type="Gene3D" id="1.10.275.10">
    <property type="entry name" value="Fumarase/aspartase (N-terminal domain)"/>
    <property type="match status" value="1"/>
</dbReference>
<evidence type="ECO:0000256" key="4">
    <source>
        <dbReference type="ARBA" id="ARBA00022571"/>
    </source>
</evidence>
<comment type="catalytic activity">
    <reaction evidence="1 6">
        <text>2-(N(omega)-L-arginino)succinate = fumarate + L-arginine</text>
        <dbReference type="Rhea" id="RHEA:24020"/>
        <dbReference type="ChEBI" id="CHEBI:29806"/>
        <dbReference type="ChEBI" id="CHEBI:32682"/>
        <dbReference type="ChEBI" id="CHEBI:57472"/>
        <dbReference type="EC" id="4.3.2.1"/>
    </reaction>
</comment>
<keyword evidence="6" id="KW-0963">Cytoplasm</keyword>
<feature type="domain" description="Argininosuccinate lyase C-terminal" evidence="8">
    <location>
        <begin position="364"/>
        <end position="441"/>
    </location>
</feature>
<dbReference type="HAMAP" id="MF_00006">
    <property type="entry name" value="Arg_succ_lyase"/>
    <property type="match status" value="1"/>
</dbReference>
<dbReference type="InterPro" id="IPR024083">
    <property type="entry name" value="Fumarase/histidase_N"/>
</dbReference>
<dbReference type="GO" id="GO:0004056">
    <property type="term" value="F:argininosuccinate lyase activity"/>
    <property type="evidence" value="ECO:0007669"/>
    <property type="project" value="UniProtKB-UniRule"/>
</dbReference>
<organism evidence="9">
    <name type="scientific">Agrobacterium tumefaciens</name>
    <dbReference type="NCBI Taxonomy" id="358"/>
    <lineage>
        <taxon>Bacteria</taxon>
        <taxon>Pseudomonadati</taxon>
        <taxon>Pseudomonadota</taxon>
        <taxon>Alphaproteobacteria</taxon>
        <taxon>Hyphomicrobiales</taxon>
        <taxon>Rhizobiaceae</taxon>
        <taxon>Rhizobium/Agrobacterium group</taxon>
        <taxon>Agrobacterium</taxon>
        <taxon>Agrobacterium tumefaciens complex</taxon>
    </lineage>
</organism>
<evidence type="ECO:0000259" key="8">
    <source>
        <dbReference type="Pfam" id="PF14698"/>
    </source>
</evidence>
<dbReference type="GO" id="GO:0042450">
    <property type="term" value="P:L-arginine biosynthetic process via ornithine"/>
    <property type="evidence" value="ECO:0007669"/>
    <property type="project" value="UniProtKB-UniRule"/>
</dbReference>
<evidence type="ECO:0000256" key="5">
    <source>
        <dbReference type="ARBA" id="ARBA00023239"/>
    </source>
</evidence>
<reference evidence="9" key="2">
    <citation type="journal article" date="2006" name="Appl. Environ. Microbiol.">
        <title>Sequencing and heterologous expression of an epimerase and two lyases from iminodisuccinate-degrading bacteria.</title>
        <authorList>
            <person name="Bauerle B."/>
            <person name="Cokesa Z."/>
            <person name="Hofmann S."/>
            <person name="Rieger P.-G."/>
        </authorList>
    </citation>
    <scope>NUCLEOTIDE SEQUENCE</scope>
    <source>
        <strain evidence="9">BY6</strain>
    </source>
</reference>
<dbReference type="Gene3D" id="1.20.200.10">
    <property type="entry name" value="Fumarase/aspartase (Central domain)"/>
    <property type="match status" value="1"/>
</dbReference>
<dbReference type="Pfam" id="PF14698">
    <property type="entry name" value="ASL_C2"/>
    <property type="match status" value="1"/>
</dbReference>
<protein>
    <recommendedName>
        <fullName evidence="3 6">Argininosuccinate lyase</fullName>
        <shortName evidence="6">ASAL</shortName>
        <ecNumber evidence="3 6">4.3.2.1</ecNumber>
    </recommendedName>
    <alternativeName>
        <fullName evidence="6">Arginosuccinase</fullName>
    </alternativeName>
</protein>
<sequence length="500" mass="54351">MRERLSASPNELIVKHLIGPRLFGNLDRDFLEMSKVNRAHVVMLAEANVLAPDVAVGLLEGLARIDERGLSSLELNPDREELYFNLEHALIEDVGADVGGRLHTARSRNDLYATVMRIKVRGYSVQMSHLLLDLVEAVIAKASAEMKTVMTGYTHGQPGQPITAGHYLSGISEALLRDAARILEGYDRINLNPLGACALATTTFPIDRNRTGELLGFDGLIENSLDAVGSRDYVPELIFGFAMAATTVSRFCADLHIWYMAEFNYIGIDDSIAGTSSIMPQKKNPSPIEHLKAKASHLYGALMTSLAAQRGAFFTHGREVGTESTSGFGEAVKQFEAVAELAGAVVNGLVFNRERLIEAVDSNFSTMTELADTYVTEYGISFRDAHKIVGAIAREASLKKLEGTSDISVELVNTIASSVIGNAPQLTSDELRTALDARRGVERRQVQGGPSERSVSKMLADQEKQTAQMRNLLKQREGALSTADARLALAISQLCESVEA</sequence>
<evidence type="ECO:0000256" key="3">
    <source>
        <dbReference type="ARBA" id="ARBA00012338"/>
    </source>
</evidence>
<dbReference type="InterPro" id="IPR029419">
    <property type="entry name" value="Arg_succ_lyase_C"/>
</dbReference>
<dbReference type="UniPathway" id="UPA00068">
    <property type="reaction ID" value="UER00114"/>
</dbReference>
<proteinExistence type="inferred from homology"/>
<dbReference type="SUPFAM" id="SSF48557">
    <property type="entry name" value="L-aspartase-like"/>
    <property type="match status" value="1"/>
</dbReference>
<evidence type="ECO:0000256" key="2">
    <source>
        <dbReference type="ARBA" id="ARBA00004941"/>
    </source>
</evidence>
<name>Q1L4A5_AGRTU</name>
<evidence type="ECO:0000256" key="1">
    <source>
        <dbReference type="ARBA" id="ARBA00000985"/>
    </source>
</evidence>
<dbReference type="CDD" id="cd01359">
    <property type="entry name" value="Argininosuccinate_lyase"/>
    <property type="match status" value="1"/>
</dbReference>
<comment type="pathway">
    <text evidence="2 6">Amino-acid biosynthesis; L-arginine biosynthesis; L-arginine from L-ornithine and carbamoyl phosphate: step 3/3.</text>
</comment>
<dbReference type="PRINTS" id="PR00149">
    <property type="entry name" value="FUMRATELYASE"/>
</dbReference>
<feature type="domain" description="Fumarate lyase N-terminal" evidence="7">
    <location>
        <begin position="44"/>
        <end position="299"/>
    </location>
</feature>
<dbReference type="PRINTS" id="PR00145">
    <property type="entry name" value="ARGSUCLYASE"/>
</dbReference>
<dbReference type="NCBIfam" id="TIGR00838">
    <property type="entry name" value="argH"/>
    <property type="match status" value="1"/>
</dbReference>
<evidence type="ECO:0000256" key="6">
    <source>
        <dbReference type="HAMAP-Rule" id="MF_00006"/>
    </source>
</evidence>
<accession>Q1L4A5</accession>
<dbReference type="Pfam" id="PF00206">
    <property type="entry name" value="Lyase_1"/>
    <property type="match status" value="1"/>
</dbReference>
<keyword evidence="6" id="KW-0028">Amino-acid biosynthesis</keyword>
<dbReference type="InterPro" id="IPR000362">
    <property type="entry name" value="Fumarate_lyase_fam"/>
</dbReference>
<keyword evidence="5 6" id="KW-0456">Lyase</keyword>
<evidence type="ECO:0000313" key="9">
    <source>
        <dbReference type="EMBL" id="AAZ80811.1"/>
    </source>
</evidence>
<dbReference type="PANTHER" id="PTHR43814:SF1">
    <property type="entry name" value="ARGININOSUCCINATE LYASE"/>
    <property type="match status" value="1"/>
</dbReference>
<dbReference type="InterPro" id="IPR008948">
    <property type="entry name" value="L-Aspartase-like"/>
</dbReference>
<dbReference type="PANTHER" id="PTHR43814">
    <property type="entry name" value="ARGININOSUCCINATE LYASE"/>
    <property type="match status" value="1"/>
</dbReference>